<proteinExistence type="predicted"/>
<evidence type="ECO:0000313" key="1">
    <source>
        <dbReference type="EMBL" id="CAB4688837.1"/>
    </source>
</evidence>
<sequence length="365" mass="39719">MSVLSLPAPSYDHIRRLTDETGIIEHADGLVPRRESGYCTDDNARALILMTRDNSHRMLRHFGEAYLAFVRHAHRGAGLFFSRMTYSRQWNFDEVSDDASGRAIQALGASALRHPVLALRAASLDLFEQASPFSSPHIRSMAYAGLGAAEVLRSAPSNRAALQLANRAVERLDVPAPTNAWPWLETRLQYDNALLAEAMMACGAAVGNQAVSERGLGLLRWLVELQTCDDGHLSVVPVSGWAPGDERPGFDQQPIEVGGIASAAFRAFQLTRDEAWLGVIEQCAQWFAGFNDASVAVFDANHGGGADGLTPTGRSANCGAESTLAAVQTLRLAQICADSEVADELDRRVFEEMGLLRTQRMEQRA</sequence>
<dbReference type="EMBL" id="CAEZXM010000095">
    <property type="protein sequence ID" value="CAB4688837.1"/>
    <property type="molecule type" value="Genomic_DNA"/>
</dbReference>
<organism evidence="1">
    <name type="scientific">freshwater metagenome</name>
    <dbReference type="NCBI Taxonomy" id="449393"/>
    <lineage>
        <taxon>unclassified sequences</taxon>
        <taxon>metagenomes</taxon>
        <taxon>ecological metagenomes</taxon>
    </lineage>
</organism>
<accession>A0A6J6NR60</accession>
<protein>
    <submittedName>
        <fullName evidence="1">Unannotated protein</fullName>
    </submittedName>
</protein>
<dbReference type="InterPro" id="IPR008928">
    <property type="entry name" value="6-hairpin_glycosidase_sf"/>
</dbReference>
<dbReference type="GO" id="GO:0005975">
    <property type="term" value="P:carbohydrate metabolic process"/>
    <property type="evidence" value="ECO:0007669"/>
    <property type="project" value="InterPro"/>
</dbReference>
<name>A0A6J6NR60_9ZZZZ</name>
<dbReference type="SUPFAM" id="SSF48208">
    <property type="entry name" value="Six-hairpin glycosidases"/>
    <property type="match status" value="1"/>
</dbReference>
<reference evidence="1" key="1">
    <citation type="submission" date="2020-05" db="EMBL/GenBank/DDBJ databases">
        <authorList>
            <person name="Chiriac C."/>
            <person name="Salcher M."/>
            <person name="Ghai R."/>
            <person name="Kavagutti S V."/>
        </authorList>
    </citation>
    <scope>NUCLEOTIDE SEQUENCE</scope>
</reference>
<dbReference type="AlphaFoldDB" id="A0A6J6NR60"/>
<gene>
    <name evidence="1" type="ORF">UFOPK2366_00633</name>
</gene>